<proteinExistence type="predicted"/>
<dbReference type="EMBL" id="CM020618">
    <property type="protein sequence ID" value="KAK1859973.1"/>
    <property type="molecule type" value="Genomic_DNA"/>
</dbReference>
<comment type="caution">
    <text evidence="1">The sequence shown here is derived from an EMBL/GenBank/DDBJ whole genome shotgun (WGS) entry which is preliminary data.</text>
</comment>
<gene>
    <name evidence="1" type="ORF">I4F81_002565</name>
</gene>
<sequence length="1762" mass="176484">MVGVRVRGSRRRPVGAASFPPSPPRDGTAASVSRELGGGGWQAASAAAVALVVVVAVAVAVAVALAFLVAAVAAVVSLAAGGVVLRGGAPCLVAAAAAAGLSPPQVLSTRLPLRAPAICMGSVGVAATAAASATRWQPLLGTYPPTAAAASAPPPTAAVSPRMAPTGWRAGRLPEAAVAAGARVADLPLGKAAAATVWMTPPGGWREGGATAAPSRCTLLRGTPPPAASASAAAAAMATAAVAVGLLRLLGLLEQADADAGVGSSINGGDSDGDEDSDGSWSSEEAGESGEEDGAGDEAGEPPPPPLSALDAAALTVSAAKVARAVLHVATYVAQLGELEVAAQLAAVAEALGAALRGGPATTAGSATAGRASELGHHIAAVRAHLAAEAEADAAAAAAAVTAVDAVAAAAAATAASTASEADRGVPGAAAGLGAYAEGDADAAGESYDLLGDFDVPTLGQEEGATPADAAAGGSLYGGASYLHRLSVVATGGRVQKLYPKPTEPLPPAGRAMGPQELERFLRTFVPGALPPGEASPEGGGGVGANVPAGPLAVATVLRLLSRALLGAERWTPAWADLHLAAVWALTHADGGAAAASAADAATAGRGVVPLPVREAVRRLVQGLAVEAADLGARLPVAHGAATAERLAVFDALLGCLALGRRLLAGTQLSGSYGGARAEAVRPGGSTAGGGGDGGGGRGPPAWMGTEAGWFLHATALAATTLPVADPVAAAGVREEAVLAAEAGRLRVELLRVETRVHYGVRALTPPPRGAGAARDGDGDGGRGRRGGAGGGGGRAVILVRHWVSRPAADILDELVARASALCAAAALLRDARGRRGGRGGGGCGRGRGRPPPALGLDAPDVARDGHPTAVYAATLAATYLVRVGVSPVDGTAVDVVKDEASRLAECVLRAYGRSLLGSGKYRYAILALQAALAAGGAGTSLTRVHETAARALLAKAAGTPSIGDAEPFFVAFALARLTADRGDYAAADDALAALLTVRTPAGTRFHVALALARLRLKTRSIDGCLALCDRMEREALDVADTTDGRSDGGRSVSSTDASFASARHPNLPTPADADMLLDALDSFDTAASFFEAIGDELSVAKADLCWAQGALDWLFRLVTLPEVAGGGLPLAAACAVTPTYTINLAEVEEVTHTVAATAVTANVPLLVIDALVTLAEIKLVASAPQEAWTSWLVDAWTLFSRLLTDGDNFTVILLDIAPVSALLRLKGLTSRLVRLVLYENRQGDMAAINRHLRMFEAHVTLVAAIDRRMNLALPTGADRGAAGAAAAAPSAAAATAAAAPASPFTACFGPGLGEGAAAAAAGSGATTSGGAAADGATTPPAPPPDRDVLAELVTRLAPPSREDDPVFDVDAGPAARAYACLHRVKANGRLYRRGGTTLHGLGGRNAAVVRAWLRAIPRAARAWTVPDAARSSLVYALHVGGVIGYYAVARGGCVALRAFGGKQRPGGGRGGAGVGRGAPPTGAERGGGGGRRGASGSSGGAGGGRDGGGGREGGAVGGPAAGGTPVEAPALPRPPTDGERHYLYALVEDWTRGGGWHKERDEALVRGLRTAVFGAPRCLLPLPGGAGRLLSGSRKNRPVTLIADLSLVGVPWELFFDYHIVTRSLCLLDERDGGGGDKTEDARRKQLSFTAVLRLNQLPPQVLSARLALGGFSDPKAFNATARLVGPLSSPLVVSKQHPLIFGGTLAWRLRRSYPQVTFVLARHLEDYELHGIHGHGGFSRDKLIPIVMFLGDAAAAALYK</sequence>
<dbReference type="Proteomes" id="UP000798662">
    <property type="component" value="Chromosome 1"/>
</dbReference>
<organism evidence="1 2">
    <name type="scientific">Pyropia yezoensis</name>
    <name type="common">Susabi-nori</name>
    <name type="synonym">Porphyra yezoensis</name>
    <dbReference type="NCBI Taxonomy" id="2788"/>
    <lineage>
        <taxon>Eukaryota</taxon>
        <taxon>Rhodophyta</taxon>
        <taxon>Bangiophyceae</taxon>
        <taxon>Bangiales</taxon>
        <taxon>Bangiaceae</taxon>
        <taxon>Pyropia</taxon>
    </lineage>
</organism>
<name>A0ACC3BPX6_PYRYE</name>
<keyword evidence="2" id="KW-1185">Reference proteome</keyword>
<accession>A0ACC3BPX6</accession>
<evidence type="ECO:0000313" key="2">
    <source>
        <dbReference type="Proteomes" id="UP000798662"/>
    </source>
</evidence>
<evidence type="ECO:0000313" key="1">
    <source>
        <dbReference type="EMBL" id="KAK1859973.1"/>
    </source>
</evidence>
<protein>
    <submittedName>
        <fullName evidence="1">Uncharacterized protein</fullName>
    </submittedName>
</protein>
<reference evidence="1" key="1">
    <citation type="submission" date="2019-11" db="EMBL/GenBank/DDBJ databases">
        <title>Nori genome reveals adaptations in red seaweeds to the harsh intertidal environment.</title>
        <authorList>
            <person name="Wang D."/>
            <person name="Mao Y."/>
        </authorList>
    </citation>
    <scope>NUCLEOTIDE SEQUENCE</scope>
    <source>
        <tissue evidence="1">Gametophyte</tissue>
    </source>
</reference>